<comment type="subcellular location">
    <subcellularLocation>
        <location evidence="1">Endomembrane system</location>
        <topology evidence="1">Multi-pass membrane protein</topology>
    </subcellularLocation>
</comment>
<gene>
    <name evidence="7" type="ORF">METZ01_LOCUS194978</name>
</gene>
<evidence type="ECO:0000256" key="2">
    <source>
        <dbReference type="ARBA" id="ARBA00022692"/>
    </source>
</evidence>
<evidence type="ECO:0000256" key="4">
    <source>
        <dbReference type="ARBA" id="ARBA00023136"/>
    </source>
</evidence>
<reference evidence="7" key="1">
    <citation type="submission" date="2018-05" db="EMBL/GenBank/DDBJ databases">
        <authorList>
            <person name="Lanie J.A."/>
            <person name="Ng W.-L."/>
            <person name="Kazmierczak K.M."/>
            <person name="Andrzejewski T.M."/>
            <person name="Davidsen T.M."/>
            <person name="Wayne K.J."/>
            <person name="Tettelin H."/>
            <person name="Glass J.I."/>
            <person name="Rusch D."/>
            <person name="Podicherti R."/>
            <person name="Tsui H.-C.T."/>
            <person name="Winkler M.E."/>
        </authorList>
    </citation>
    <scope>NUCLEOTIDE SEQUENCE</scope>
</reference>
<evidence type="ECO:0000256" key="3">
    <source>
        <dbReference type="ARBA" id="ARBA00022989"/>
    </source>
</evidence>
<dbReference type="PANTHER" id="PTHR21324">
    <property type="entry name" value="FASTING-INDUCIBLE INTEGRAL MEMBRANE PROTEIN TM6P1-RELATED"/>
    <property type="match status" value="1"/>
</dbReference>
<evidence type="ECO:0000313" key="7">
    <source>
        <dbReference type="EMBL" id="SVB42124.1"/>
    </source>
</evidence>
<dbReference type="Pfam" id="PF10277">
    <property type="entry name" value="Frag1"/>
    <property type="match status" value="1"/>
</dbReference>
<feature type="domain" description="CWH43-like N-terminal" evidence="6">
    <location>
        <begin position="7"/>
        <end position="217"/>
    </location>
</feature>
<dbReference type="PANTHER" id="PTHR21324:SF2">
    <property type="entry name" value="EG:22E5.9 PROTEIN"/>
    <property type="match status" value="1"/>
</dbReference>
<dbReference type="AlphaFoldDB" id="A0A382DW24"/>
<feature type="transmembrane region" description="Helical" evidence="5">
    <location>
        <begin position="92"/>
        <end position="112"/>
    </location>
</feature>
<sequence length="231" mass="26577">MKNSAKLLLEFSILLGLSTLVTTYIISTTSGRVAPFIPIISEMPFSEPESSIFSMGLGISLFGSLLLTQVFYRLLKPLATNIDETHVNRNEIMRIIGTVGSICGIITVNFNWNNFPVIHGVTAFITFTSFLIWTTFACHLLNKNGYKHKFRKYAVMAAWFFYIMMVIFSILDNLEMMEEKEDFFYRMDNPPNVETERSMYLNLTALCEWGMVFSFYSSLSTYRNFVENEPI</sequence>
<feature type="transmembrane region" description="Helical" evidence="5">
    <location>
        <begin position="118"/>
        <end position="141"/>
    </location>
</feature>
<dbReference type="InterPro" id="IPR019402">
    <property type="entry name" value="CWH43_N"/>
</dbReference>
<name>A0A382DW24_9ZZZZ</name>
<protein>
    <recommendedName>
        <fullName evidence="6">CWH43-like N-terminal domain-containing protein</fullName>
    </recommendedName>
</protein>
<dbReference type="GO" id="GO:0012505">
    <property type="term" value="C:endomembrane system"/>
    <property type="evidence" value="ECO:0007669"/>
    <property type="project" value="UniProtKB-SubCell"/>
</dbReference>
<evidence type="ECO:0000256" key="1">
    <source>
        <dbReference type="ARBA" id="ARBA00004127"/>
    </source>
</evidence>
<feature type="transmembrane region" description="Helical" evidence="5">
    <location>
        <begin position="153"/>
        <end position="171"/>
    </location>
</feature>
<proteinExistence type="predicted"/>
<keyword evidence="3 5" id="KW-1133">Transmembrane helix</keyword>
<organism evidence="7">
    <name type="scientific">marine metagenome</name>
    <dbReference type="NCBI Taxonomy" id="408172"/>
    <lineage>
        <taxon>unclassified sequences</taxon>
        <taxon>metagenomes</taxon>
        <taxon>ecological metagenomes</taxon>
    </lineage>
</organism>
<feature type="transmembrane region" description="Helical" evidence="5">
    <location>
        <begin position="7"/>
        <end position="26"/>
    </location>
</feature>
<keyword evidence="4 5" id="KW-0472">Membrane</keyword>
<evidence type="ECO:0000256" key="5">
    <source>
        <dbReference type="SAM" id="Phobius"/>
    </source>
</evidence>
<accession>A0A382DW24</accession>
<dbReference type="EMBL" id="UINC01041191">
    <property type="protein sequence ID" value="SVB42124.1"/>
    <property type="molecule type" value="Genomic_DNA"/>
</dbReference>
<dbReference type="InterPro" id="IPR050911">
    <property type="entry name" value="DRAM/TMEM150_Autophagy_Mod"/>
</dbReference>
<feature type="transmembrane region" description="Helical" evidence="5">
    <location>
        <begin position="52"/>
        <end position="72"/>
    </location>
</feature>
<keyword evidence="2 5" id="KW-0812">Transmembrane</keyword>
<evidence type="ECO:0000259" key="6">
    <source>
        <dbReference type="Pfam" id="PF10277"/>
    </source>
</evidence>